<protein>
    <submittedName>
        <fullName evidence="1">Uncharacterized protein</fullName>
    </submittedName>
</protein>
<sequence>MSGWVRSGTGFHAKDPVTRTCLHPTHRIARMRPRVRPILAGSLSKQASSNAPTPLLPAAHLTWTAGQPIIPNDGMPAPLDPGHLTFHRRSMDVIYLLHGKEYMWCLCHQGRL</sequence>
<reference evidence="1" key="1">
    <citation type="submission" date="2021-06" db="EMBL/GenBank/DDBJ databases">
        <title>Comparative genomics, transcriptomics and evolutionary studies reveal genomic signatures of adaptation to plant cell wall in hemibiotrophic fungi.</title>
        <authorList>
            <consortium name="DOE Joint Genome Institute"/>
            <person name="Baroncelli R."/>
            <person name="Diaz J.F."/>
            <person name="Benocci T."/>
            <person name="Peng M."/>
            <person name="Battaglia E."/>
            <person name="Haridas S."/>
            <person name="Andreopoulos W."/>
            <person name="Labutti K."/>
            <person name="Pangilinan J."/>
            <person name="Floch G.L."/>
            <person name="Makela M.R."/>
            <person name="Henrissat B."/>
            <person name="Grigoriev I.V."/>
            <person name="Crouch J.A."/>
            <person name="De Vries R.P."/>
            <person name="Sukno S.A."/>
            <person name="Thon M.R."/>
        </authorList>
    </citation>
    <scope>NUCLEOTIDE SEQUENCE</scope>
    <source>
        <strain evidence="1">MAFF235873</strain>
    </source>
</reference>
<organism evidence="1 2">
    <name type="scientific">Colletotrichum zoysiae</name>
    <dbReference type="NCBI Taxonomy" id="1216348"/>
    <lineage>
        <taxon>Eukaryota</taxon>
        <taxon>Fungi</taxon>
        <taxon>Dikarya</taxon>
        <taxon>Ascomycota</taxon>
        <taxon>Pezizomycotina</taxon>
        <taxon>Sordariomycetes</taxon>
        <taxon>Hypocreomycetidae</taxon>
        <taxon>Glomerellales</taxon>
        <taxon>Glomerellaceae</taxon>
        <taxon>Colletotrichum</taxon>
        <taxon>Colletotrichum graminicola species complex</taxon>
    </lineage>
</organism>
<keyword evidence="2" id="KW-1185">Reference proteome</keyword>
<proteinExistence type="predicted"/>
<accession>A0AAD9M2V5</accession>
<evidence type="ECO:0000313" key="1">
    <source>
        <dbReference type="EMBL" id="KAK2029997.1"/>
    </source>
</evidence>
<dbReference type="EMBL" id="MU842857">
    <property type="protein sequence ID" value="KAK2029997.1"/>
    <property type="molecule type" value="Genomic_DNA"/>
</dbReference>
<dbReference type="Proteomes" id="UP001232148">
    <property type="component" value="Unassembled WGS sequence"/>
</dbReference>
<dbReference type="AlphaFoldDB" id="A0AAD9M2V5"/>
<gene>
    <name evidence="1" type="ORF">LX32DRAFT_343990</name>
</gene>
<evidence type="ECO:0000313" key="2">
    <source>
        <dbReference type="Proteomes" id="UP001232148"/>
    </source>
</evidence>
<comment type="caution">
    <text evidence="1">The sequence shown here is derived from an EMBL/GenBank/DDBJ whole genome shotgun (WGS) entry which is preliminary data.</text>
</comment>
<name>A0AAD9M2V5_9PEZI</name>